<feature type="coiled-coil region" evidence="6">
    <location>
        <begin position="651"/>
        <end position="678"/>
    </location>
</feature>
<feature type="domain" description="DNA2/NAM7 helicase helicase" evidence="7">
    <location>
        <begin position="769"/>
        <end position="829"/>
    </location>
</feature>
<dbReference type="InterPro" id="IPR041677">
    <property type="entry name" value="DNA2/NAM7_AAA_11"/>
</dbReference>
<dbReference type="InterPro" id="IPR047187">
    <property type="entry name" value="SF1_C_Upf1"/>
</dbReference>
<keyword evidence="10" id="KW-1185">Reference proteome</keyword>
<keyword evidence="2" id="KW-0547">Nucleotide-binding</keyword>
<dbReference type="Proteomes" id="UP001223390">
    <property type="component" value="Unassembled WGS sequence"/>
</dbReference>
<dbReference type="PANTHER" id="PTHR43788">
    <property type="entry name" value="DNA2/NAM7 HELICASE FAMILY MEMBER"/>
    <property type="match status" value="1"/>
</dbReference>
<keyword evidence="3" id="KW-0378">Hydrolase</keyword>
<evidence type="ECO:0000313" key="10">
    <source>
        <dbReference type="Proteomes" id="UP001223390"/>
    </source>
</evidence>
<accession>A0ABT7GKR2</accession>
<feature type="domain" description="DNA2/NAM7 helicase-like C-terminal" evidence="8">
    <location>
        <begin position="941"/>
        <end position="1049"/>
    </location>
</feature>
<evidence type="ECO:0000256" key="4">
    <source>
        <dbReference type="ARBA" id="ARBA00022806"/>
    </source>
</evidence>
<evidence type="ECO:0000256" key="5">
    <source>
        <dbReference type="ARBA" id="ARBA00022840"/>
    </source>
</evidence>
<reference evidence="9 10" key="1">
    <citation type="submission" date="2023-05" db="EMBL/GenBank/DDBJ databases">
        <title>Sequencing and Assembly of Streptomyces sp. NP73.</title>
        <authorList>
            <person name="Konwar A.N."/>
            <person name="Saikia K."/>
            <person name="Thakur D."/>
        </authorList>
    </citation>
    <scope>NUCLEOTIDE SEQUENCE [LARGE SCALE GENOMIC DNA]</scope>
    <source>
        <strain evidence="9 10">NP73</strain>
    </source>
</reference>
<dbReference type="EMBL" id="JASITI010000001">
    <property type="protein sequence ID" value="MDK9494177.1"/>
    <property type="molecule type" value="Genomic_DNA"/>
</dbReference>
<dbReference type="Pfam" id="PF13086">
    <property type="entry name" value="AAA_11"/>
    <property type="match status" value="1"/>
</dbReference>
<evidence type="ECO:0000256" key="1">
    <source>
        <dbReference type="ARBA" id="ARBA00007913"/>
    </source>
</evidence>
<name>A0ABT7GKR2_9ACTN</name>
<dbReference type="PANTHER" id="PTHR43788:SF8">
    <property type="entry name" value="DNA-BINDING PROTEIN SMUBP-2"/>
    <property type="match status" value="1"/>
</dbReference>
<dbReference type="Gene3D" id="3.40.50.300">
    <property type="entry name" value="P-loop containing nucleotide triphosphate hydrolases"/>
    <property type="match status" value="3"/>
</dbReference>
<evidence type="ECO:0000256" key="3">
    <source>
        <dbReference type="ARBA" id="ARBA00022801"/>
    </source>
</evidence>
<dbReference type="InterPro" id="IPR050534">
    <property type="entry name" value="Coronavir_polyprotein_1ab"/>
</dbReference>
<evidence type="ECO:0000259" key="8">
    <source>
        <dbReference type="Pfam" id="PF13087"/>
    </source>
</evidence>
<dbReference type="InterPro" id="IPR041679">
    <property type="entry name" value="DNA2/NAM7-like_C"/>
</dbReference>
<dbReference type="SUPFAM" id="SSF52540">
    <property type="entry name" value="P-loop containing nucleoside triphosphate hydrolases"/>
    <property type="match status" value="1"/>
</dbReference>
<keyword evidence="4" id="KW-0347">Helicase</keyword>
<evidence type="ECO:0000256" key="2">
    <source>
        <dbReference type="ARBA" id="ARBA00022741"/>
    </source>
</evidence>
<dbReference type="RefSeq" id="WP_285340098.1">
    <property type="nucleotide sequence ID" value="NZ_JASITI010000001.1"/>
</dbReference>
<evidence type="ECO:0000313" key="9">
    <source>
        <dbReference type="EMBL" id="MDK9494177.1"/>
    </source>
</evidence>
<dbReference type="Pfam" id="PF13087">
    <property type="entry name" value="AAA_12"/>
    <property type="match status" value="1"/>
</dbReference>
<evidence type="ECO:0000256" key="6">
    <source>
        <dbReference type="SAM" id="Coils"/>
    </source>
</evidence>
<dbReference type="InterPro" id="IPR027417">
    <property type="entry name" value="P-loop_NTPase"/>
</dbReference>
<organism evidence="9 10">
    <name type="scientific">Streptomyces katrae</name>
    <dbReference type="NCBI Taxonomy" id="68223"/>
    <lineage>
        <taxon>Bacteria</taxon>
        <taxon>Bacillati</taxon>
        <taxon>Actinomycetota</taxon>
        <taxon>Actinomycetes</taxon>
        <taxon>Kitasatosporales</taxon>
        <taxon>Streptomycetaceae</taxon>
        <taxon>Streptomyces</taxon>
    </lineage>
</organism>
<dbReference type="CDD" id="cd18808">
    <property type="entry name" value="SF1_C_Upf1"/>
    <property type="match status" value="1"/>
</dbReference>
<protein>
    <submittedName>
        <fullName evidence="9">AAA domain-containing protein</fullName>
    </submittedName>
</protein>
<gene>
    <name evidence="9" type="ORF">QEZ40_000044</name>
</gene>
<keyword evidence="6" id="KW-0175">Coiled coil</keyword>
<sequence>MGGERLRRSGVVGYWRAVELFSPQKVPALSARERVYPVEAGRPMPWDVGHPVRAVPLEGGYGWQHVVYGGVFALGSVRDTLLDVFGESGEDHDGRMDGESALFALTVSDRGRPLLDSAVFSSCAWATGRAVAPGPGTPGWLDGFQEDADAWSRRAGALGDPVGAAAGDGDSPLGPGVVSAGHLLEFTGELARTWGVSVALDPATVRVRSVPVRLDQAEAADRQDFLNSFIAADLDRVAAALAREDPGAGLAAYLTPDSGFDRADRVDLRLRPGAALAGVTPERTPAGRWPADARHPLALSQQFAVNAVHTELAPTAGIFAVNGPPGTGKTTMLRDCFAAVVVERARRLAALRLPSEAFERQAPYVWKSGDHTRTVTPLRPGFTGFEMVVASANNGAVENVSTEIPARAALGARWREDADYFAEQATRLLKGEPAWGAVAARLGSKRNRLEFVNRFWHGRYRRTDTGAPPPPPVPQQGRHGLRDPWIDSGNGLSHLLRQWRDTPQTGVWTEARKRFGAALAEVERLRGERADAAAAYEGLPAAYEALRHTREAVDRDTAALARAREELPPAEAALAGVRRSLEQAEEAHRAHLARRPGFSVSLFTLGRAARSWHAEEAAAAGALAAARREHDAERARVDGVRARTAAASARLDGARGAAEAARDRAARMEEALGAARDRWEGFVPEGVWLTDDPLRERSAPWSDPEITRARTELFLAALDLHRAFLRCTARTMYANLTAGMDAVAGTVPGTVPETHVRAAWQSLFLVVPVVSTTFASLDRVFGRLGAQALGWLFVDEAGQATPQMAVGGMWRARRTVVVGDPLQLEPVVVLPWTAQRALREEFGVAEEWAPGRTSVQRLADRANRYGTLLPAELPDGGHEVWVGAPLRVHRRCDDPMFSVSNAVAYDGLMVQGVDAGAREPYPYRPASSWVDVVGAEADGHWIPEEGRALRRVLERLRDEGGVDLARDVFVISPFRQVVAGARRACRDLVPDGRVGTVHTTQGKEADVVVLVLGTDPRRPGARAWAASRPNLLNVAVSRAKRRLFVIGNRDAWRDQRYFSTLAESLPSHSWSPSGRGEKNSSG</sequence>
<comment type="caution">
    <text evidence="9">The sequence shown here is derived from an EMBL/GenBank/DDBJ whole genome shotgun (WGS) entry which is preliminary data.</text>
</comment>
<proteinExistence type="inferred from homology"/>
<comment type="similarity">
    <text evidence="1">Belongs to the DNA2/NAM7 helicase family.</text>
</comment>
<evidence type="ECO:0000259" key="7">
    <source>
        <dbReference type="Pfam" id="PF13086"/>
    </source>
</evidence>
<keyword evidence="5" id="KW-0067">ATP-binding</keyword>